<organism evidence="1">
    <name type="scientific">Trichinella pseudospiralis</name>
    <name type="common">Parasitic roundworm</name>
    <dbReference type="NCBI Taxonomy" id="6337"/>
    <lineage>
        <taxon>Eukaryota</taxon>
        <taxon>Metazoa</taxon>
        <taxon>Ecdysozoa</taxon>
        <taxon>Nematoda</taxon>
        <taxon>Enoplea</taxon>
        <taxon>Dorylaimia</taxon>
        <taxon>Trichinellida</taxon>
        <taxon>Trichinellidae</taxon>
        <taxon>Trichinella</taxon>
    </lineage>
</organism>
<dbReference type="EMBL" id="JYDS01000259">
    <property type="protein sequence ID" value="KRZ19932.1"/>
    <property type="molecule type" value="Genomic_DNA"/>
</dbReference>
<keyword evidence="4" id="KW-1185">Reference proteome</keyword>
<evidence type="ECO:0000313" key="2">
    <source>
        <dbReference type="EMBL" id="KRZ19932.1"/>
    </source>
</evidence>
<dbReference type="Proteomes" id="UP000054805">
    <property type="component" value="Unassembled WGS sequence"/>
</dbReference>
<evidence type="ECO:0000313" key="5">
    <source>
        <dbReference type="Proteomes" id="UP000054826"/>
    </source>
</evidence>
<sequence length="109" mass="12567">MRCPSAEEVAEAEHFFLKNLVESGLSSVEWHYQSSTLVGSNSDLVESRKSRVGDRNRVIRTVKTEALKEVFNRPDVCDVEKQDTWKRYNIVLELDIERKVVKEITGNRA</sequence>
<dbReference type="Proteomes" id="UP000054826">
    <property type="component" value="Unassembled WGS sequence"/>
</dbReference>
<protein>
    <submittedName>
        <fullName evidence="1">Uncharacterized protein</fullName>
    </submittedName>
</protein>
<evidence type="ECO:0000313" key="1">
    <source>
        <dbReference type="EMBL" id="KRY76652.1"/>
    </source>
</evidence>
<dbReference type="EMBL" id="JYDR01000010">
    <property type="protein sequence ID" value="KRY76652.1"/>
    <property type="molecule type" value="Genomic_DNA"/>
</dbReference>
<name>A0A0V1ESL3_TRIPS</name>
<gene>
    <name evidence="1" type="ORF">T4A_2158</name>
    <name evidence="2" type="ORF">T4B_9931</name>
    <name evidence="3" type="ORF">T4C_9571</name>
</gene>
<comment type="caution">
    <text evidence="1">The sequence shown here is derived from an EMBL/GenBank/DDBJ whole genome shotgun (WGS) entry which is preliminary data.</text>
</comment>
<reference evidence="4 5" key="1">
    <citation type="submission" date="2015-01" db="EMBL/GenBank/DDBJ databases">
        <title>Evolution of Trichinella species and genotypes.</title>
        <authorList>
            <person name="Korhonen P.K."/>
            <person name="Edoardo P."/>
            <person name="Giuseppe L.R."/>
            <person name="Gasser R.B."/>
        </authorList>
    </citation>
    <scope>NUCLEOTIDE SEQUENCE [LARGE SCALE GENOMIC DNA]</scope>
    <source>
        <strain evidence="1">ISS13</strain>
        <strain evidence="3">ISS176</strain>
        <strain evidence="2">ISS588</strain>
    </source>
</reference>
<evidence type="ECO:0000313" key="3">
    <source>
        <dbReference type="EMBL" id="KRZ28224.1"/>
    </source>
</evidence>
<accession>A0A0V1ESL3</accession>
<dbReference type="Proteomes" id="UP000054632">
    <property type="component" value="Unassembled WGS sequence"/>
</dbReference>
<proteinExistence type="predicted"/>
<dbReference type="EMBL" id="JYDV01000156">
    <property type="protein sequence ID" value="KRZ28224.1"/>
    <property type="molecule type" value="Genomic_DNA"/>
</dbReference>
<evidence type="ECO:0000313" key="4">
    <source>
        <dbReference type="Proteomes" id="UP000054805"/>
    </source>
</evidence>
<dbReference type="AlphaFoldDB" id="A0A0V1ESL3"/>